<dbReference type="Pfam" id="PF00571">
    <property type="entry name" value="CBS"/>
    <property type="match status" value="2"/>
</dbReference>
<keyword evidence="8" id="KW-0868">Chloride</keyword>
<feature type="transmembrane region" description="Helical" evidence="11">
    <location>
        <begin position="251"/>
        <end position="273"/>
    </location>
</feature>
<dbReference type="Gene3D" id="3.10.580.10">
    <property type="entry name" value="CBS-domain"/>
    <property type="match status" value="1"/>
</dbReference>
<evidence type="ECO:0000256" key="1">
    <source>
        <dbReference type="ARBA" id="ARBA00004141"/>
    </source>
</evidence>
<dbReference type="InterPro" id="IPR046342">
    <property type="entry name" value="CBS_dom_sf"/>
</dbReference>
<keyword evidence="2" id="KW-0813">Transport</keyword>
<dbReference type="PROSITE" id="PS51371">
    <property type="entry name" value="CBS"/>
    <property type="match status" value="2"/>
</dbReference>
<name>A0ABR9GA47_9GAMM</name>
<feature type="transmembrane region" description="Helical" evidence="11">
    <location>
        <begin position="323"/>
        <end position="342"/>
    </location>
</feature>
<dbReference type="InterPro" id="IPR000644">
    <property type="entry name" value="CBS_dom"/>
</dbReference>
<keyword evidence="5" id="KW-0406">Ion transport</keyword>
<evidence type="ECO:0000256" key="7">
    <source>
        <dbReference type="ARBA" id="ARBA00023173"/>
    </source>
</evidence>
<proteinExistence type="predicted"/>
<comment type="caution">
    <text evidence="13">The sequence shown here is derived from an EMBL/GenBank/DDBJ whole genome shotgun (WGS) entry which is preliminary data.</text>
</comment>
<dbReference type="InterPro" id="IPR014743">
    <property type="entry name" value="Cl-channel_core"/>
</dbReference>
<dbReference type="SUPFAM" id="SSF81340">
    <property type="entry name" value="Clc chloride channel"/>
    <property type="match status" value="1"/>
</dbReference>
<feature type="transmembrane region" description="Helical" evidence="11">
    <location>
        <begin position="153"/>
        <end position="171"/>
    </location>
</feature>
<keyword evidence="3 11" id="KW-0812">Transmembrane</keyword>
<feature type="transmembrane region" description="Helical" evidence="11">
    <location>
        <begin position="34"/>
        <end position="56"/>
    </location>
</feature>
<feature type="transmembrane region" description="Helical" evidence="11">
    <location>
        <begin position="178"/>
        <end position="202"/>
    </location>
</feature>
<protein>
    <submittedName>
        <fullName evidence="13">Chloride channel protein</fullName>
    </submittedName>
</protein>
<evidence type="ECO:0000313" key="13">
    <source>
        <dbReference type="EMBL" id="MBE1160907.1"/>
    </source>
</evidence>
<dbReference type="PRINTS" id="PR00762">
    <property type="entry name" value="CLCHANNEL"/>
</dbReference>
<reference evidence="13 14" key="1">
    <citation type="submission" date="2020-09" db="EMBL/GenBank/DDBJ databases">
        <title>Dyella sp. 7MK23 isolated from forest soil.</title>
        <authorList>
            <person name="Fu J."/>
        </authorList>
    </citation>
    <scope>NUCLEOTIDE SEQUENCE [LARGE SCALE GENOMIC DNA]</scope>
    <source>
        <strain evidence="13 14">7MK23</strain>
    </source>
</reference>
<keyword evidence="9" id="KW-0407">Ion channel</keyword>
<evidence type="ECO:0000313" key="14">
    <source>
        <dbReference type="Proteomes" id="UP000651010"/>
    </source>
</evidence>
<feature type="transmembrane region" description="Helical" evidence="11">
    <location>
        <begin position="285"/>
        <end position="303"/>
    </location>
</feature>
<feature type="transmembrane region" description="Helical" evidence="11">
    <location>
        <begin position="408"/>
        <end position="428"/>
    </location>
</feature>
<dbReference type="EMBL" id="JACZZA010000006">
    <property type="protein sequence ID" value="MBE1160907.1"/>
    <property type="molecule type" value="Genomic_DNA"/>
</dbReference>
<keyword evidence="10" id="KW-0129">CBS domain</keyword>
<feature type="domain" description="CBS" evidence="12">
    <location>
        <begin position="529"/>
        <end position="586"/>
    </location>
</feature>
<dbReference type="Gene3D" id="1.10.3080.10">
    <property type="entry name" value="Clc chloride channel"/>
    <property type="match status" value="1"/>
</dbReference>
<feature type="transmembrane region" description="Helical" evidence="11">
    <location>
        <begin position="129"/>
        <end position="147"/>
    </location>
</feature>
<evidence type="ECO:0000256" key="6">
    <source>
        <dbReference type="ARBA" id="ARBA00023136"/>
    </source>
</evidence>
<evidence type="ECO:0000256" key="2">
    <source>
        <dbReference type="ARBA" id="ARBA00022448"/>
    </source>
</evidence>
<sequence length="598" mass="64772">MTSIAHGITRIYEKWKRDTLSQSDFHPSVSILKLSLMAVFIGIAAALVAFALYRMIGLVTNLAFLQRLSFDFVSPSSGHSKWAIVLAPIVGGLIIGLMARFGSDRIRGHGIPEALEAILFRKSKMMLKVAILKPLSAAVAIGTGGPFGAEGPIIMTGGAVGSLFGQMFYLTSIERRTLLVAGASAGMAATFSTPIAATLLAVELLLFEWRPRSIIPVAIACFVADALRPFLLGNGPLFPIPVEFHLQLVDLCMAVVCGFLAGLLATVLTAAIYRVEDGFNKLPIHWMWWPALGAIAVSIGGLLEPQALGVGYDMIDQLLTGKLVGGAILAFMLAKSLMWVIYLGSGTSGGVLAPLLALGAGLGGLESMVFPGNEPLLWPLLSMGAMLAGVMRLPFTSILFALELTRNASALPALLVACTTAYGVSVFLMKRSILTEKVARRGFDIFREYTVDRLEHMAVKDVMSTEIMSIPGDISVREATQRYFGTDQKYRAYPVVDGEGRLLNVINRDELARLWQADPEGGARLVDALEKDPVVSFPDESCKSVAIRAAVEKLDRIPVVNADTQLLLGMVTRYDLLKPYTHHHEEERIRERFFGHGK</sequence>
<feature type="domain" description="CBS" evidence="12">
    <location>
        <begin position="463"/>
        <end position="524"/>
    </location>
</feature>
<evidence type="ECO:0000259" key="12">
    <source>
        <dbReference type="PROSITE" id="PS51371"/>
    </source>
</evidence>
<dbReference type="InterPro" id="IPR001807">
    <property type="entry name" value="ClC"/>
</dbReference>
<evidence type="ECO:0000256" key="8">
    <source>
        <dbReference type="ARBA" id="ARBA00023214"/>
    </source>
</evidence>
<evidence type="ECO:0000256" key="10">
    <source>
        <dbReference type="PROSITE-ProRule" id="PRU00703"/>
    </source>
</evidence>
<evidence type="ECO:0000256" key="3">
    <source>
        <dbReference type="ARBA" id="ARBA00022692"/>
    </source>
</evidence>
<dbReference type="PANTHER" id="PTHR43427:SF6">
    <property type="entry name" value="CHLORIDE CHANNEL PROTEIN CLC-E"/>
    <property type="match status" value="1"/>
</dbReference>
<dbReference type="Pfam" id="PF00654">
    <property type="entry name" value="Voltage_CLC"/>
    <property type="match status" value="1"/>
</dbReference>
<organism evidence="13 14">
    <name type="scientific">Dyella acidiphila</name>
    <dbReference type="NCBI Taxonomy" id="2775866"/>
    <lineage>
        <taxon>Bacteria</taxon>
        <taxon>Pseudomonadati</taxon>
        <taxon>Pseudomonadota</taxon>
        <taxon>Gammaproteobacteria</taxon>
        <taxon>Lysobacterales</taxon>
        <taxon>Rhodanobacteraceae</taxon>
        <taxon>Dyella</taxon>
    </lineage>
</organism>
<keyword evidence="6 11" id="KW-0472">Membrane</keyword>
<keyword evidence="7" id="KW-0869">Chloride channel</keyword>
<accession>A0ABR9GA47</accession>
<evidence type="ECO:0000256" key="11">
    <source>
        <dbReference type="SAM" id="Phobius"/>
    </source>
</evidence>
<dbReference type="CDD" id="cd00400">
    <property type="entry name" value="Voltage_gated_ClC"/>
    <property type="match status" value="1"/>
</dbReference>
<dbReference type="SUPFAM" id="SSF54631">
    <property type="entry name" value="CBS-domain pair"/>
    <property type="match status" value="1"/>
</dbReference>
<feature type="transmembrane region" description="Helical" evidence="11">
    <location>
        <begin position="377"/>
        <end position="402"/>
    </location>
</feature>
<keyword evidence="4 11" id="KW-1133">Transmembrane helix</keyword>
<feature type="transmembrane region" description="Helical" evidence="11">
    <location>
        <begin position="348"/>
        <end position="365"/>
    </location>
</feature>
<comment type="subcellular location">
    <subcellularLocation>
        <location evidence="1">Membrane</location>
        <topology evidence="1">Multi-pass membrane protein</topology>
    </subcellularLocation>
</comment>
<evidence type="ECO:0000256" key="5">
    <source>
        <dbReference type="ARBA" id="ARBA00023065"/>
    </source>
</evidence>
<keyword evidence="14" id="KW-1185">Reference proteome</keyword>
<gene>
    <name evidence="13" type="ORF">IGX34_10940</name>
</gene>
<feature type="transmembrane region" description="Helical" evidence="11">
    <location>
        <begin position="82"/>
        <end position="101"/>
    </location>
</feature>
<dbReference type="PANTHER" id="PTHR43427">
    <property type="entry name" value="CHLORIDE CHANNEL PROTEIN CLC-E"/>
    <property type="match status" value="1"/>
</dbReference>
<dbReference type="RefSeq" id="WP_192555769.1">
    <property type="nucleotide sequence ID" value="NZ_JACZZA010000006.1"/>
</dbReference>
<dbReference type="CDD" id="cd02205">
    <property type="entry name" value="CBS_pair_SF"/>
    <property type="match status" value="1"/>
</dbReference>
<evidence type="ECO:0000256" key="9">
    <source>
        <dbReference type="ARBA" id="ARBA00023303"/>
    </source>
</evidence>
<dbReference type="InterPro" id="IPR050368">
    <property type="entry name" value="ClC-type_chloride_channel"/>
</dbReference>
<evidence type="ECO:0000256" key="4">
    <source>
        <dbReference type="ARBA" id="ARBA00022989"/>
    </source>
</evidence>
<dbReference type="Proteomes" id="UP000651010">
    <property type="component" value="Unassembled WGS sequence"/>
</dbReference>